<protein>
    <submittedName>
        <fullName evidence="1">Uncharacterized protein</fullName>
    </submittedName>
</protein>
<accession>A0AA40F4S1</accession>
<evidence type="ECO:0000313" key="1">
    <source>
        <dbReference type="EMBL" id="KAK0751255.1"/>
    </source>
</evidence>
<dbReference type="Proteomes" id="UP001172155">
    <property type="component" value="Unassembled WGS sequence"/>
</dbReference>
<gene>
    <name evidence="1" type="ORF">B0T18DRAFT_318669</name>
</gene>
<dbReference type="EMBL" id="JAUKUD010000002">
    <property type="protein sequence ID" value="KAK0751255.1"/>
    <property type="molecule type" value="Genomic_DNA"/>
</dbReference>
<comment type="caution">
    <text evidence="1">The sequence shown here is derived from an EMBL/GenBank/DDBJ whole genome shotgun (WGS) entry which is preliminary data.</text>
</comment>
<dbReference type="AlphaFoldDB" id="A0AA40F4S1"/>
<name>A0AA40F4S1_9PEZI</name>
<evidence type="ECO:0000313" key="2">
    <source>
        <dbReference type="Proteomes" id="UP001172155"/>
    </source>
</evidence>
<reference evidence="1" key="1">
    <citation type="submission" date="2023-06" db="EMBL/GenBank/DDBJ databases">
        <title>Genome-scale phylogeny and comparative genomics of the fungal order Sordariales.</title>
        <authorList>
            <consortium name="Lawrence Berkeley National Laboratory"/>
            <person name="Hensen N."/>
            <person name="Bonometti L."/>
            <person name="Westerberg I."/>
            <person name="Brannstrom I.O."/>
            <person name="Guillou S."/>
            <person name="Cros-Aarteil S."/>
            <person name="Calhoun S."/>
            <person name="Haridas S."/>
            <person name="Kuo A."/>
            <person name="Mondo S."/>
            <person name="Pangilinan J."/>
            <person name="Riley R."/>
            <person name="LaButti K."/>
            <person name="Andreopoulos B."/>
            <person name="Lipzen A."/>
            <person name="Chen C."/>
            <person name="Yanf M."/>
            <person name="Daum C."/>
            <person name="Ng V."/>
            <person name="Clum A."/>
            <person name="Steindorff A."/>
            <person name="Ohm R."/>
            <person name="Martin F."/>
            <person name="Silar P."/>
            <person name="Natvig D."/>
            <person name="Lalanne C."/>
            <person name="Gautier V."/>
            <person name="Ament-velasquez S.L."/>
            <person name="Kruys A."/>
            <person name="Hutchinson M.I."/>
            <person name="Powell A.J."/>
            <person name="Barry K."/>
            <person name="Miller A.N."/>
            <person name="Grigoriev I.V."/>
            <person name="Debuchy R."/>
            <person name="Gladieux P."/>
            <person name="Thoren M.H."/>
            <person name="Johannesson H."/>
        </authorList>
    </citation>
    <scope>NUCLEOTIDE SEQUENCE</scope>
    <source>
        <strain evidence="1">SMH3187-1</strain>
    </source>
</reference>
<sequence>MKRSTSLLSPLSVIFRTAYAEDVNFLFTGQAHISVLNFTTSYELTTPNNSIGCLNARGALTLNDCAVFTKTEFAAPLWTQQIVTARGPCSFRDNTTVTNAKSAYGWDDHALSCTEGYEREGFYTVNGFKYPFLCQGNIGCLHETTRVPATNIDELPIWEYHWGDSQMDGTPGQLRVVLLWEPISNKTSTKVKLASSLGTI</sequence>
<organism evidence="1 2">
    <name type="scientific">Schizothecium vesticola</name>
    <dbReference type="NCBI Taxonomy" id="314040"/>
    <lineage>
        <taxon>Eukaryota</taxon>
        <taxon>Fungi</taxon>
        <taxon>Dikarya</taxon>
        <taxon>Ascomycota</taxon>
        <taxon>Pezizomycotina</taxon>
        <taxon>Sordariomycetes</taxon>
        <taxon>Sordariomycetidae</taxon>
        <taxon>Sordariales</taxon>
        <taxon>Schizotheciaceae</taxon>
        <taxon>Schizothecium</taxon>
    </lineage>
</organism>
<proteinExistence type="predicted"/>
<keyword evidence="2" id="KW-1185">Reference proteome</keyword>